<evidence type="ECO:0000313" key="2">
    <source>
        <dbReference type="EMBL" id="JAD59845.1"/>
    </source>
</evidence>
<dbReference type="EMBL" id="GBRH01238050">
    <property type="protein sequence ID" value="JAD59845.1"/>
    <property type="molecule type" value="Transcribed_RNA"/>
</dbReference>
<feature type="region of interest" description="Disordered" evidence="1">
    <location>
        <begin position="1"/>
        <end position="21"/>
    </location>
</feature>
<dbReference type="AlphaFoldDB" id="A0A0A9TCS1"/>
<feature type="region of interest" description="Disordered" evidence="1">
    <location>
        <begin position="53"/>
        <end position="108"/>
    </location>
</feature>
<reference evidence="2" key="2">
    <citation type="journal article" date="2015" name="Data Brief">
        <title>Shoot transcriptome of the giant reed, Arundo donax.</title>
        <authorList>
            <person name="Barrero R.A."/>
            <person name="Guerrero F.D."/>
            <person name="Moolhuijzen P."/>
            <person name="Goolsby J.A."/>
            <person name="Tidwell J."/>
            <person name="Bellgard S.E."/>
            <person name="Bellgard M.I."/>
        </authorList>
    </citation>
    <scope>NUCLEOTIDE SEQUENCE</scope>
    <source>
        <tissue evidence="2">Shoot tissue taken approximately 20 cm above the soil surface</tissue>
    </source>
</reference>
<evidence type="ECO:0000256" key="1">
    <source>
        <dbReference type="SAM" id="MobiDB-lite"/>
    </source>
</evidence>
<sequence length="108" mass="11318">MCRGMSSASALSGCSSNTVQLTRSPPLTICETLETGRPLTATSSARMLACTRARLTPPPPRRAVIQASSRDLPSPEGTASSRRVPPCRPLRLSGSAASTLASEERHLA</sequence>
<feature type="compositionally biased region" description="Low complexity" evidence="1">
    <location>
        <begin position="1"/>
        <end position="16"/>
    </location>
</feature>
<name>A0A0A9TCS1_ARUDO</name>
<feature type="compositionally biased region" description="Polar residues" evidence="1">
    <location>
        <begin position="66"/>
        <end position="81"/>
    </location>
</feature>
<proteinExistence type="predicted"/>
<reference evidence="2" key="1">
    <citation type="submission" date="2014-09" db="EMBL/GenBank/DDBJ databases">
        <authorList>
            <person name="Magalhaes I.L.F."/>
            <person name="Oliveira U."/>
            <person name="Santos F.R."/>
            <person name="Vidigal T.H.D.A."/>
            <person name="Brescovit A.D."/>
            <person name="Santos A.J."/>
        </authorList>
    </citation>
    <scope>NUCLEOTIDE SEQUENCE</scope>
    <source>
        <tissue evidence="2">Shoot tissue taken approximately 20 cm above the soil surface</tissue>
    </source>
</reference>
<protein>
    <submittedName>
        <fullName evidence="2">Uncharacterized protein</fullName>
    </submittedName>
</protein>
<accession>A0A0A9TCS1</accession>
<organism evidence="2">
    <name type="scientific">Arundo donax</name>
    <name type="common">Giant reed</name>
    <name type="synonym">Donax arundinaceus</name>
    <dbReference type="NCBI Taxonomy" id="35708"/>
    <lineage>
        <taxon>Eukaryota</taxon>
        <taxon>Viridiplantae</taxon>
        <taxon>Streptophyta</taxon>
        <taxon>Embryophyta</taxon>
        <taxon>Tracheophyta</taxon>
        <taxon>Spermatophyta</taxon>
        <taxon>Magnoliopsida</taxon>
        <taxon>Liliopsida</taxon>
        <taxon>Poales</taxon>
        <taxon>Poaceae</taxon>
        <taxon>PACMAD clade</taxon>
        <taxon>Arundinoideae</taxon>
        <taxon>Arundineae</taxon>
        <taxon>Arundo</taxon>
    </lineage>
</organism>